<feature type="region of interest" description="Disordered" evidence="11">
    <location>
        <begin position="734"/>
        <end position="753"/>
    </location>
</feature>
<evidence type="ECO:0000256" key="2">
    <source>
        <dbReference type="ARBA" id="ARBA00022701"/>
    </source>
</evidence>
<keyword evidence="4 8" id="KW-0067">ATP-binding</keyword>
<dbReference type="InterPro" id="IPR001752">
    <property type="entry name" value="Kinesin_motor_dom"/>
</dbReference>
<dbReference type="GO" id="GO:0008017">
    <property type="term" value="F:microtubule binding"/>
    <property type="evidence" value="ECO:0007669"/>
    <property type="project" value="InterPro"/>
</dbReference>
<reference evidence="13" key="2">
    <citation type="submission" date="2017-05" db="UniProtKB">
        <authorList>
            <consortium name="EnsemblMetazoa"/>
        </authorList>
    </citation>
    <scope>IDENTIFICATION</scope>
</reference>
<dbReference type="SUPFAM" id="SSF52540">
    <property type="entry name" value="P-loop containing nucleoside triphosphate hydrolases"/>
    <property type="match status" value="1"/>
</dbReference>
<accession>A0A1X7U796</accession>
<feature type="compositionally biased region" description="Polar residues" evidence="11">
    <location>
        <begin position="634"/>
        <end position="654"/>
    </location>
</feature>
<feature type="binding site" evidence="8">
    <location>
        <begin position="90"/>
        <end position="97"/>
    </location>
    <ligand>
        <name>ATP</name>
        <dbReference type="ChEBI" id="CHEBI:30616"/>
    </ligand>
</feature>
<dbReference type="GO" id="GO:0007018">
    <property type="term" value="P:microtubule-based movement"/>
    <property type="evidence" value="ECO:0007669"/>
    <property type="project" value="InterPro"/>
</dbReference>
<comment type="similarity">
    <text evidence="8 9">Belongs to the TRAFAC class myosin-kinesin ATPase superfamily. Kinesin family.</text>
</comment>
<feature type="compositionally biased region" description="Basic and acidic residues" evidence="11">
    <location>
        <begin position="511"/>
        <end position="535"/>
    </location>
</feature>
<dbReference type="eggNOG" id="KOG4280">
    <property type="taxonomic scope" value="Eukaryota"/>
</dbReference>
<keyword evidence="14" id="KW-1185">Reference proteome</keyword>
<comment type="subcellular location">
    <subcellularLocation>
        <location evidence="1">Cytoplasm</location>
        <location evidence="1">Cytoskeleton</location>
    </subcellularLocation>
</comment>
<dbReference type="Pfam" id="PF00225">
    <property type="entry name" value="Kinesin"/>
    <property type="match status" value="1"/>
</dbReference>
<proteinExistence type="inferred from homology"/>
<name>A0A1X7U796_AMPQE</name>
<dbReference type="EnsemblMetazoa" id="XM_003388733.2">
    <property type="protein sequence ID" value="XP_003388781.2"/>
    <property type="gene ID" value="LOC100634698"/>
</dbReference>
<dbReference type="InterPro" id="IPR036961">
    <property type="entry name" value="Kinesin_motor_dom_sf"/>
</dbReference>
<dbReference type="EnsemblMetazoa" id="Aqu2.1.23797_001">
    <property type="protein sequence ID" value="Aqu2.1.23797_001"/>
    <property type="gene ID" value="Aqu2.1.23797"/>
</dbReference>
<feature type="compositionally biased region" description="Polar residues" evidence="11">
    <location>
        <begin position="486"/>
        <end position="509"/>
    </location>
</feature>
<evidence type="ECO:0000256" key="4">
    <source>
        <dbReference type="ARBA" id="ARBA00022840"/>
    </source>
</evidence>
<evidence type="ECO:0000256" key="9">
    <source>
        <dbReference type="RuleBase" id="RU000394"/>
    </source>
</evidence>
<evidence type="ECO:0000259" key="12">
    <source>
        <dbReference type="PROSITE" id="PS50067"/>
    </source>
</evidence>
<evidence type="ECO:0000256" key="6">
    <source>
        <dbReference type="ARBA" id="ARBA00023175"/>
    </source>
</evidence>
<reference evidence="14" key="1">
    <citation type="journal article" date="2010" name="Nature">
        <title>The Amphimedon queenslandica genome and the evolution of animal complexity.</title>
        <authorList>
            <person name="Srivastava M."/>
            <person name="Simakov O."/>
            <person name="Chapman J."/>
            <person name="Fahey B."/>
            <person name="Gauthier M.E."/>
            <person name="Mitros T."/>
            <person name="Richards G.S."/>
            <person name="Conaco C."/>
            <person name="Dacre M."/>
            <person name="Hellsten U."/>
            <person name="Larroux C."/>
            <person name="Putnam N.H."/>
            <person name="Stanke M."/>
            <person name="Adamska M."/>
            <person name="Darling A."/>
            <person name="Degnan S.M."/>
            <person name="Oakley T.H."/>
            <person name="Plachetzki D.C."/>
            <person name="Zhai Y."/>
            <person name="Adamski M."/>
            <person name="Calcino A."/>
            <person name="Cummins S.F."/>
            <person name="Goodstein D.M."/>
            <person name="Harris C."/>
            <person name="Jackson D.J."/>
            <person name="Leys S.P."/>
            <person name="Shu S."/>
            <person name="Woodcroft B.J."/>
            <person name="Vervoort M."/>
            <person name="Kosik K.S."/>
            <person name="Manning G."/>
            <person name="Degnan B.M."/>
            <person name="Rokhsar D.S."/>
        </authorList>
    </citation>
    <scope>NUCLEOTIDE SEQUENCE [LARGE SCALE GENOMIC DNA]</scope>
</reference>
<organism evidence="13">
    <name type="scientific">Amphimedon queenslandica</name>
    <name type="common">Sponge</name>
    <dbReference type="NCBI Taxonomy" id="400682"/>
    <lineage>
        <taxon>Eukaryota</taxon>
        <taxon>Metazoa</taxon>
        <taxon>Porifera</taxon>
        <taxon>Demospongiae</taxon>
        <taxon>Heteroscleromorpha</taxon>
        <taxon>Haplosclerida</taxon>
        <taxon>Niphatidae</taxon>
        <taxon>Amphimedon</taxon>
    </lineage>
</organism>
<evidence type="ECO:0000256" key="10">
    <source>
        <dbReference type="SAM" id="Coils"/>
    </source>
</evidence>
<dbReference type="OrthoDB" id="3176171at2759"/>
<evidence type="ECO:0000313" key="13">
    <source>
        <dbReference type="EnsemblMetazoa" id="Aqu2.1.23797_001"/>
    </source>
</evidence>
<dbReference type="AlphaFoldDB" id="A0A1X7U796"/>
<keyword evidence="2 9" id="KW-0493">Microtubule</keyword>
<feature type="coiled-coil region" evidence="10">
    <location>
        <begin position="363"/>
        <end position="397"/>
    </location>
</feature>
<dbReference type="PANTHER" id="PTHR47968:SF36">
    <property type="entry name" value="KINESIN HEAVY CHAIN ISOFORM X1"/>
    <property type="match status" value="1"/>
</dbReference>
<dbReference type="Gene3D" id="3.40.850.10">
    <property type="entry name" value="Kinesin motor domain"/>
    <property type="match status" value="1"/>
</dbReference>
<keyword evidence="7" id="KW-0206">Cytoskeleton</keyword>
<dbReference type="STRING" id="400682.A0A1X7U796"/>
<dbReference type="Proteomes" id="UP000007879">
    <property type="component" value="Unassembled WGS sequence"/>
</dbReference>
<keyword evidence="7" id="KW-0963">Cytoplasm</keyword>
<dbReference type="InterPro" id="IPR019821">
    <property type="entry name" value="Kinesin_motor_CS"/>
</dbReference>
<feature type="domain" description="Kinesin motor" evidence="12">
    <location>
        <begin position="3"/>
        <end position="354"/>
    </location>
</feature>
<dbReference type="CDD" id="cd00106">
    <property type="entry name" value="KISc"/>
    <property type="match status" value="1"/>
</dbReference>
<evidence type="ECO:0000256" key="8">
    <source>
        <dbReference type="PROSITE-ProRule" id="PRU00283"/>
    </source>
</evidence>
<evidence type="ECO:0000256" key="11">
    <source>
        <dbReference type="SAM" id="MobiDB-lite"/>
    </source>
</evidence>
<evidence type="ECO:0000256" key="1">
    <source>
        <dbReference type="ARBA" id="ARBA00004245"/>
    </source>
</evidence>
<protein>
    <recommendedName>
        <fullName evidence="9">Kinesin-like protein</fullName>
    </recommendedName>
</protein>
<dbReference type="KEGG" id="aqu:100634698"/>
<dbReference type="PRINTS" id="PR00380">
    <property type="entry name" value="KINESINHEAVY"/>
</dbReference>
<gene>
    <name evidence="13" type="primary">100634698</name>
</gene>
<evidence type="ECO:0000313" key="14">
    <source>
        <dbReference type="Proteomes" id="UP000007879"/>
    </source>
</evidence>
<dbReference type="PROSITE" id="PS00411">
    <property type="entry name" value="KINESIN_MOTOR_1"/>
    <property type="match status" value="1"/>
</dbReference>
<feature type="region of interest" description="Disordered" evidence="11">
    <location>
        <begin position="613"/>
        <end position="654"/>
    </location>
</feature>
<dbReference type="SMART" id="SM00129">
    <property type="entry name" value="KISc"/>
    <property type="match status" value="1"/>
</dbReference>
<keyword evidence="6 8" id="KW-0505">Motor protein</keyword>
<keyword evidence="3 8" id="KW-0547">Nucleotide-binding</keyword>
<dbReference type="InParanoid" id="A0A1X7U796"/>
<evidence type="ECO:0000256" key="7">
    <source>
        <dbReference type="ARBA" id="ARBA00023212"/>
    </source>
</evidence>
<feature type="compositionally biased region" description="Polar residues" evidence="11">
    <location>
        <begin position="457"/>
        <end position="468"/>
    </location>
</feature>
<dbReference type="PROSITE" id="PS50067">
    <property type="entry name" value="KINESIN_MOTOR_2"/>
    <property type="match status" value="1"/>
</dbReference>
<sequence length="830" mass="93377">MSQIAVFARLRPPDSQPYEKLSVKGNKIFVSFGDKEETGRYAVSQYREHSFSFRHVFTQSSTQEEVYRIVGEKMVEKFLQGYNGTIFAYGQTASGKTYTIEGSPRCYDERGLAPRIISDVYKRLEERREREEINMHVSFMEIYQDSAYDLLNPINRGITINTVLPKVNITVGPSGEVLLKNLSTHLAPTDQVAINLLFEGCTCRKVAETIMNTSSSRSHSIYTLTLTAQELGSEIRTKSKLHLVDLAGSERVAKTGADGIVLQEAKYINSSLHQLEHVIVSLQKHSSSFSSQSPTHSRPSSRFVPYRNSLLTMMLRDSLGGNCLTSMIATLSPNALNINETVSTCRFSQRVACISNIAKRNEELDDKAVIKQLKKRVKELEEELSALKQHQPVEEQQAELPLTSKDKSSCHKILYEFLHGNIDDPVLAGINSPVKFRECLSIMKEVVLHSVRNKRNINNFDSNKTGPITNGHVEHLFAPSNPDKFPSNSSPNGNAAKNTKPSTDSSLSNGDHGDSDRGNGIHSNDSLELKNHSGDDSPLPLKAVGCRLSSKRKERIKVARKQLENDIACMKLQLTENQLNGDLNSVSRPSKIEFPHQPSHHQQHQEMLIMKEKDSSSTSPPHHQTKHEHIFTKDATTSPPHSRLPTSNNANNNYRHGSFRMLKTSPEAHGIKRPGTLVTNKEKITLQVTPSDPFPSSQEEEPLRLLQLEKQLEMKEAATRQRLLSLKRQLLAEQNKESHDSQTQSHTLPKIGNESFGTKKYQLVSTQTLGPSVVPAVQSIKRREEKEEPVVPGDVHYALSHKRHRERVNRIRQCVNAAVVIQRAWRQYKN</sequence>
<evidence type="ECO:0000256" key="5">
    <source>
        <dbReference type="ARBA" id="ARBA00023054"/>
    </source>
</evidence>
<dbReference type="InterPro" id="IPR027640">
    <property type="entry name" value="Kinesin-like_fam"/>
</dbReference>
<dbReference type="GO" id="GO:0005524">
    <property type="term" value="F:ATP binding"/>
    <property type="evidence" value="ECO:0007669"/>
    <property type="project" value="UniProtKB-UniRule"/>
</dbReference>
<evidence type="ECO:0000256" key="3">
    <source>
        <dbReference type="ARBA" id="ARBA00022741"/>
    </source>
</evidence>
<dbReference type="GO" id="GO:0003777">
    <property type="term" value="F:microtubule motor activity"/>
    <property type="evidence" value="ECO:0007669"/>
    <property type="project" value="InterPro"/>
</dbReference>
<feature type="coiled-coil region" evidence="10">
    <location>
        <begin position="553"/>
        <end position="580"/>
    </location>
</feature>
<keyword evidence="5 10" id="KW-0175">Coiled coil</keyword>
<feature type="region of interest" description="Disordered" evidence="11">
    <location>
        <begin position="457"/>
        <end position="542"/>
    </location>
</feature>
<dbReference type="GO" id="GO:0005874">
    <property type="term" value="C:microtubule"/>
    <property type="evidence" value="ECO:0007669"/>
    <property type="project" value="UniProtKB-KW"/>
</dbReference>
<dbReference type="PANTHER" id="PTHR47968">
    <property type="entry name" value="CENTROMERE PROTEIN E"/>
    <property type="match status" value="1"/>
</dbReference>
<dbReference type="InterPro" id="IPR027417">
    <property type="entry name" value="P-loop_NTPase"/>
</dbReference>